<keyword evidence="1" id="KW-0633">Potassium transport</keyword>
<reference evidence="4" key="1">
    <citation type="submission" date="2019-04" db="EMBL/GenBank/DDBJ databases">
        <title>Evolution of Biomass-Degrading Anaerobic Consortia Revealed by Metagenomics.</title>
        <authorList>
            <person name="Peng X."/>
        </authorList>
    </citation>
    <scope>NUCLEOTIDE SEQUENCE</scope>
    <source>
        <strain evidence="4">SIG551</strain>
    </source>
</reference>
<accession>A0A928KVW5</accession>
<evidence type="ECO:0000259" key="3">
    <source>
        <dbReference type="PROSITE" id="PS51201"/>
    </source>
</evidence>
<keyword evidence="1" id="KW-0813">Transport</keyword>
<feature type="domain" description="RCK N-terminal" evidence="3">
    <location>
        <begin position="1"/>
        <end position="118"/>
    </location>
</feature>
<keyword evidence="2" id="KW-0630">Potassium</keyword>
<dbReference type="PANTHER" id="PTHR43833:SF8">
    <property type="entry name" value="TRK SYSTEM POTASSIUM UPTAKE PROTEIN TRKA"/>
    <property type="match status" value="1"/>
</dbReference>
<name>A0A928KVW5_9FIRM</name>
<dbReference type="InterPro" id="IPR003148">
    <property type="entry name" value="RCK_N"/>
</dbReference>
<dbReference type="InterPro" id="IPR036291">
    <property type="entry name" value="NAD(P)-bd_dom_sf"/>
</dbReference>
<sequence>MNILVVGCGRLGSALAEQLDREGHDVAVVDGQEENLLRLSETFSGVKVTGMPMDQSVLQAAGVENCDAVAVVTPDDNLNITVAQIVKNFFGVENVVARISDPRRESVFHRFGLRTVCPTNLAADAMNTVLTSPWEPVQMTFETASVTFRVKEVDEQYVGKSISAIPMEDGWVPFGVIHSNFESELYDHRNDILLRAGEKLMQAHVSD</sequence>
<organism evidence="4 5">
    <name type="scientific">Faecalispora sporosphaeroides</name>
    <dbReference type="NCBI Taxonomy" id="1549"/>
    <lineage>
        <taxon>Bacteria</taxon>
        <taxon>Bacillati</taxon>
        <taxon>Bacillota</taxon>
        <taxon>Clostridia</taxon>
        <taxon>Eubacteriales</taxon>
        <taxon>Oscillospiraceae</taxon>
        <taxon>Faecalispora</taxon>
    </lineage>
</organism>
<dbReference type="PROSITE" id="PS51201">
    <property type="entry name" value="RCK_N"/>
    <property type="match status" value="1"/>
</dbReference>
<evidence type="ECO:0000313" key="5">
    <source>
        <dbReference type="Proteomes" id="UP000754750"/>
    </source>
</evidence>
<dbReference type="PRINTS" id="PR00335">
    <property type="entry name" value="KUPTAKETRKA"/>
</dbReference>
<dbReference type="InterPro" id="IPR050721">
    <property type="entry name" value="Trk_Ktr_HKT_K-transport"/>
</dbReference>
<evidence type="ECO:0000256" key="2">
    <source>
        <dbReference type="ARBA" id="ARBA00022958"/>
    </source>
</evidence>
<protein>
    <submittedName>
        <fullName evidence="4">TrkA family potassium uptake protein</fullName>
    </submittedName>
</protein>
<dbReference type="SUPFAM" id="SSF51735">
    <property type="entry name" value="NAD(P)-binding Rossmann-fold domains"/>
    <property type="match status" value="1"/>
</dbReference>
<dbReference type="RefSeq" id="WP_020074259.1">
    <property type="nucleotide sequence ID" value="NZ_JBKWRC010000005.1"/>
</dbReference>
<dbReference type="Gene3D" id="3.40.50.720">
    <property type="entry name" value="NAD(P)-binding Rossmann-like Domain"/>
    <property type="match status" value="1"/>
</dbReference>
<dbReference type="GO" id="GO:0005886">
    <property type="term" value="C:plasma membrane"/>
    <property type="evidence" value="ECO:0007669"/>
    <property type="project" value="InterPro"/>
</dbReference>
<dbReference type="AlphaFoldDB" id="A0A928KVW5"/>
<keyword evidence="1" id="KW-0406">Ion transport</keyword>
<dbReference type="EMBL" id="SVNY01000001">
    <property type="protein sequence ID" value="MBE6832584.1"/>
    <property type="molecule type" value="Genomic_DNA"/>
</dbReference>
<dbReference type="PANTHER" id="PTHR43833">
    <property type="entry name" value="POTASSIUM CHANNEL PROTEIN 2-RELATED-RELATED"/>
    <property type="match status" value="1"/>
</dbReference>
<dbReference type="GO" id="GO:0015079">
    <property type="term" value="F:potassium ion transmembrane transporter activity"/>
    <property type="evidence" value="ECO:0007669"/>
    <property type="project" value="InterPro"/>
</dbReference>
<dbReference type="InterPro" id="IPR006036">
    <property type="entry name" value="K_uptake_TrkA"/>
</dbReference>
<dbReference type="Pfam" id="PF02254">
    <property type="entry name" value="TrkA_N"/>
    <property type="match status" value="1"/>
</dbReference>
<dbReference type="Proteomes" id="UP000754750">
    <property type="component" value="Unassembled WGS sequence"/>
</dbReference>
<gene>
    <name evidence="4" type="ORF">E7512_03210</name>
</gene>
<evidence type="ECO:0000256" key="1">
    <source>
        <dbReference type="ARBA" id="ARBA00022538"/>
    </source>
</evidence>
<evidence type="ECO:0000313" key="4">
    <source>
        <dbReference type="EMBL" id="MBE6832584.1"/>
    </source>
</evidence>
<comment type="caution">
    <text evidence="4">The sequence shown here is derived from an EMBL/GenBank/DDBJ whole genome shotgun (WGS) entry which is preliminary data.</text>
</comment>
<proteinExistence type="predicted"/>